<protein>
    <submittedName>
        <fullName evidence="1">Uncharacterized protein</fullName>
    </submittedName>
</protein>
<accession>A0A558GIA5</accession>
<evidence type="ECO:0000313" key="1">
    <source>
        <dbReference type="EMBL" id="TVU56620.1"/>
    </source>
</evidence>
<proteinExistence type="predicted"/>
<dbReference type="AlphaFoldDB" id="A0A558GIA5"/>
<dbReference type="InterPro" id="IPR036514">
    <property type="entry name" value="SGNH_hydro_sf"/>
</dbReference>
<dbReference type="EMBL" id="VMTY01000019">
    <property type="protein sequence ID" value="TVU56620.1"/>
    <property type="molecule type" value="Genomic_DNA"/>
</dbReference>
<comment type="caution">
    <text evidence="1">The sequence shown here is derived from an EMBL/GenBank/DDBJ whole genome shotgun (WGS) entry which is preliminary data.</text>
</comment>
<sequence length="166" mass="17691">MANKHLTADTKSVFVQFGANNLQDIAVSQFNNDSYRQAMVNNTNRIRQAAPHATITFVGYPAISAANGAMCPVRSGTSSEVGFNMDVLGLVRLGEDTINSAMRTAASAAGANYVDLRRASIDHNMCAPDSIRWVSGISEKSVTHNLSNHLTHAGVDGVARILSARS</sequence>
<reference evidence="1 2" key="1">
    <citation type="submission" date="2019-07" db="EMBL/GenBank/DDBJ databases">
        <title>Draft genome of C. aurimucosum strain 14-2523.</title>
        <authorList>
            <person name="Pacheco L.G.C."/>
            <person name="Aguiar E.R.G.R."/>
            <person name="Navas J."/>
            <person name="Santos C.S."/>
            <person name="Rocha D.J.P.G."/>
        </authorList>
    </citation>
    <scope>NUCLEOTIDE SEQUENCE [LARGE SCALE GENOMIC DNA]</scope>
    <source>
        <strain evidence="1 2">14-2523</strain>
    </source>
</reference>
<organism evidence="1 2">
    <name type="scientific">Corynebacterium aurimucosum</name>
    <dbReference type="NCBI Taxonomy" id="169292"/>
    <lineage>
        <taxon>Bacteria</taxon>
        <taxon>Bacillati</taxon>
        <taxon>Actinomycetota</taxon>
        <taxon>Actinomycetes</taxon>
        <taxon>Mycobacteriales</taxon>
        <taxon>Corynebacteriaceae</taxon>
        <taxon>Corynebacterium</taxon>
    </lineage>
</organism>
<dbReference type="Proteomes" id="UP000320531">
    <property type="component" value="Unassembled WGS sequence"/>
</dbReference>
<dbReference type="Gene3D" id="3.40.50.1110">
    <property type="entry name" value="SGNH hydrolase"/>
    <property type="match status" value="1"/>
</dbReference>
<gene>
    <name evidence="1" type="ORF">FQK23_07140</name>
</gene>
<name>A0A558GIA5_9CORY</name>
<evidence type="ECO:0000313" key="2">
    <source>
        <dbReference type="Proteomes" id="UP000320531"/>
    </source>
</evidence>
<dbReference type="SUPFAM" id="SSF52266">
    <property type="entry name" value="SGNH hydrolase"/>
    <property type="match status" value="1"/>
</dbReference>